<dbReference type="Gene3D" id="1.10.510.10">
    <property type="entry name" value="Transferase(Phosphotransferase) domain 1"/>
    <property type="match status" value="1"/>
</dbReference>
<dbReference type="PROSITE" id="PS50011">
    <property type="entry name" value="PROTEIN_KINASE_DOM"/>
    <property type="match status" value="1"/>
</dbReference>
<comment type="caution">
    <text evidence="2">The sequence shown here is derived from an EMBL/GenBank/DDBJ whole genome shotgun (WGS) entry which is preliminary data.</text>
</comment>
<protein>
    <recommendedName>
        <fullName evidence="1">Protein kinase domain-containing protein</fullName>
    </recommendedName>
</protein>
<accession>A0A8H6W366</accession>
<reference evidence="2" key="1">
    <citation type="submission" date="2020-05" db="EMBL/GenBank/DDBJ databases">
        <title>Mycena genomes resolve the evolution of fungal bioluminescence.</title>
        <authorList>
            <person name="Tsai I.J."/>
        </authorList>
    </citation>
    <scope>NUCLEOTIDE SEQUENCE</scope>
    <source>
        <strain evidence="2">171206Taipei</strain>
    </source>
</reference>
<evidence type="ECO:0000259" key="1">
    <source>
        <dbReference type="PROSITE" id="PS50011"/>
    </source>
</evidence>
<sequence length="115" mass="12606">MGLAPQLHHCEFDPDLRMFMVVMDHVKGSHWHRDNVSASLGNQLRQAVEALHQAGLVYGDLREPNVMVDESGRVQFVDFDWCGLEGEATYPLDISMGAIDWAADVGPGSLITAAA</sequence>
<dbReference type="GO" id="GO:0005524">
    <property type="term" value="F:ATP binding"/>
    <property type="evidence" value="ECO:0007669"/>
    <property type="project" value="InterPro"/>
</dbReference>
<dbReference type="AlphaFoldDB" id="A0A8H6W366"/>
<dbReference type="SUPFAM" id="SSF56112">
    <property type="entry name" value="Protein kinase-like (PK-like)"/>
    <property type="match status" value="1"/>
</dbReference>
<organism evidence="2 3">
    <name type="scientific">Mycena indigotica</name>
    <dbReference type="NCBI Taxonomy" id="2126181"/>
    <lineage>
        <taxon>Eukaryota</taxon>
        <taxon>Fungi</taxon>
        <taxon>Dikarya</taxon>
        <taxon>Basidiomycota</taxon>
        <taxon>Agaricomycotina</taxon>
        <taxon>Agaricomycetes</taxon>
        <taxon>Agaricomycetidae</taxon>
        <taxon>Agaricales</taxon>
        <taxon>Marasmiineae</taxon>
        <taxon>Mycenaceae</taxon>
        <taxon>Mycena</taxon>
    </lineage>
</organism>
<evidence type="ECO:0000313" key="2">
    <source>
        <dbReference type="EMBL" id="KAF7301231.1"/>
    </source>
</evidence>
<keyword evidence="3" id="KW-1185">Reference proteome</keyword>
<feature type="domain" description="Protein kinase" evidence="1">
    <location>
        <begin position="1"/>
        <end position="115"/>
    </location>
</feature>
<dbReference type="GeneID" id="59346103"/>
<evidence type="ECO:0000313" key="3">
    <source>
        <dbReference type="Proteomes" id="UP000636479"/>
    </source>
</evidence>
<dbReference type="InterPro" id="IPR011009">
    <property type="entry name" value="Kinase-like_dom_sf"/>
</dbReference>
<dbReference type="OrthoDB" id="4062651at2759"/>
<gene>
    <name evidence="2" type="ORF">MIND_00687900</name>
</gene>
<proteinExistence type="predicted"/>
<dbReference type="EMBL" id="JACAZF010000006">
    <property type="protein sequence ID" value="KAF7301231.1"/>
    <property type="molecule type" value="Genomic_DNA"/>
</dbReference>
<dbReference type="RefSeq" id="XP_037219231.1">
    <property type="nucleotide sequence ID" value="XM_037363587.1"/>
</dbReference>
<dbReference type="InterPro" id="IPR000719">
    <property type="entry name" value="Prot_kinase_dom"/>
</dbReference>
<dbReference type="GO" id="GO:0004672">
    <property type="term" value="F:protein kinase activity"/>
    <property type="evidence" value="ECO:0007669"/>
    <property type="project" value="InterPro"/>
</dbReference>
<name>A0A8H6W366_9AGAR</name>
<dbReference type="Proteomes" id="UP000636479">
    <property type="component" value="Unassembled WGS sequence"/>
</dbReference>